<dbReference type="Pfam" id="PF00201">
    <property type="entry name" value="UDPGT"/>
    <property type="match status" value="1"/>
</dbReference>
<dbReference type="CDD" id="cd03784">
    <property type="entry name" value="GT1_Gtf-like"/>
    <property type="match status" value="1"/>
</dbReference>
<accession>A0ABP0LQQ0</accession>
<dbReference type="Gene3D" id="3.40.50.2000">
    <property type="entry name" value="Glycogen Phosphorylase B"/>
    <property type="match status" value="1"/>
</dbReference>
<sequence length="399" mass="43220">MPSELFAFTQSSHQQSFPDRLKRYLFSNLLPRFMNWAGFHEPRRALRRELDLDERLELLEAPRTSANGGRPLLCILSHWGIDRPRPLPPRAVLVGPVEDYPGKVKEAGELPKLVADWLASGKVVYISFGTNVRPTREVYQAILGAAEGLQDVKFLWDVDESEVQASSLGELAHAAAFPNVHFAPGVPQILVLGHVAAFVTHCGLNSVHEALHFGVPMLGPELRLSCALEVDDACAADGDCSLELSQLRGMKVNYHDALADADEDEEVTVEEGGACTNQKDLGIWKGGGRASFDGALNQCGRSCAAGFPCTQGCMQQKGYSTGCAACMAHLVECSRDKCMNQCISNDKSAACTGCVRKGCRPSMKQCSGLNAGGGRDSEPIGPETDAELRTWLSCVVEDR</sequence>
<evidence type="ECO:0000256" key="2">
    <source>
        <dbReference type="ARBA" id="ARBA00022679"/>
    </source>
</evidence>
<protein>
    <submittedName>
        <fullName evidence="3">Uncharacterized protein</fullName>
    </submittedName>
</protein>
<proteinExistence type="predicted"/>
<keyword evidence="1" id="KW-0328">Glycosyltransferase</keyword>
<evidence type="ECO:0000313" key="4">
    <source>
        <dbReference type="Proteomes" id="UP001642484"/>
    </source>
</evidence>
<gene>
    <name evidence="3" type="ORF">CCMP2556_LOCUS21978</name>
</gene>
<dbReference type="InterPro" id="IPR050271">
    <property type="entry name" value="UDP-glycosyltransferase"/>
</dbReference>
<keyword evidence="4" id="KW-1185">Reference proteome</keyword>
<comment type="caution">
    <text evidence="3">The sequence shown here is derived from an EMBL/GenBank/DDBJ whole genome shotgun (WGS) entry which is preliminary data.</text>
</comment>
<evidence type="ECO:0000256" key="1">
    <source>
        <dbReference type="ARBA" id="ARBA00022676"/>
    </source>
</evidence>
<evidence type="ECO:0000313" key="3">
    <source>
        <dbReference type="EMBL" id="CAK9040894.1"/>
    </source>
</evidence>
<name>A0ABP0LQQ0_9DINO</name>
<dbReference type="PANTHER" id="PTHR48043">
    <property type="entry name" value="EG:EG0003.4 PROTEIN-RELATED"/>
    <property type="match status" value="1"/>
</dbReference>
<dbReference type="EMBL" id="CAXAMN010013447">
    <property type="protein sequence ID" value="CAK9040894.1"/>
    <property type="molecule type" value="Genomic_DNA"/>
</dbReference>
<organism evidence="3 4">
    <name type="scientific">Durusdinium trenchii</name>
    <dbReference type="NCBI Taxonomy" id="1381693"/>
    <lineage>
        <taxon>Eukaryota</taxon>
        <taxon>Sar</taxon>
        <taxon>Alveolata</taxon>
        <taxon>Dinophyceae</taxon>
        <taxon>Suessiales</taxon>
        <taxon>Symbiodiniaceae</taxon>
        <taxon>Durusdinium</taxon>
    </lineage>
</organism>
<dbReference type="SUPFAM" id="SSF53756">
    <property type="entry name" value="UDP-Glycosyltransferase/glycogen phosphorylase"/>
    <property type="match status" value="1"/>
</dbReference>
<dbReference type="PANTHER" id="PTHR48043:SF145">
    <property type="entry name" value="FI06409P-RELATED"/>
    <property type="match status" value="1"/>
</dbReference>
<keyword evidence="2" id="KW-0808">Transferase</keyword>
<reference evidence="3 4" key="1">
    <citation type="submission" date="2024-02" db="EMBL/GenBank/DDBJ databases">
        <authorList>
            <person name="Chen Y."/>
            <person name="Shah S."/>
            <person name="Dougan E. K."/>
            <person name="Thang M."/>
            <person name="Chan C."/>
        </authorList>
    </citation>
    <scope>NUCLEOTIDE SEQUENCE [LARGE SCALE GENOMIC DNA]</scope>
</reference>
<dbReference type="InterPro" id="IPR002213">
    <property type="entry name" value="UDP_glucos_trans"/>
</dbReference>
<dbReference type="Proteomes" id="UP001642484">
    <property type="component" value="Unassembled WGS sequence"/>
</dbReference>